<evidence type="ECO:0000256" key="8">
    <source>
        <dbReference type="ARBA" id="ARBA00022777"/>
    </source>
</evidence>
<evidence type="ECO:0000256" key="4">
    <source>
        <dbReference type="ARBA" id="ARBA00022516"/>
    </source>
</evidence>
<feature type="transmembrane region" description="Helical" evidence="15">
    <location>
        <begin position="91"/>
        <end position="113"/>
    </location>
</feature>
<dbReference type="Gene3D" id="1.10.287.3610">
    <property type="match status" value="1"/>
</dbReference>
<feature type="transmembrane region" description="Helical" evidence="15">
    <location>
        <begin position="27"/>
        <end position="44"/>
    </location>
</feature>
<keyword evidence="12 15" id="KW-0472">Membrane</keyword>
<keyword evidence="3" id="KW-1003">Cell membrane</keyword>
<evidence type="ECO:0000256" key="6">
    <source>
        <dbReference type="ARBA" id="ARBA00022692"/>
    </source>
</evidence>
<keyword evidence="9" id="KW-0067">ATP-binding</keyword>
<dbReference type="CDD" id="cd14265">
    <property type="entry name" value="UDPK_IM_like"/>
    <property type="match status" value="1"/>
</dbReference>
<dbReference type="PANTHER" id="PTHR34299">
    <property type="entry name" value="DIACYLGLYCEROL KINASE"/>
    <property type="match status" value="1"/>
</dbReference>
<dbReference type="InterPro" id="IPR000829">
    <property type="entry name" value="DAGK"/>
</dbReference>
<evidence type="ECO:0000256" key="7">
    <source>
        <dbReference type="ARBA" id="ARBA00022741"/>
    </source>
</evidence>
<keyword evidence="17" id="KW-1185">Reference proteome</keyword>
<evidence type="ECO:0000313" key="16">
    <source>
        <dbReference type="EMBL" id="WLV23593.1"/>
    </source>
</evidence>
<proteinExistence type="inferred from homology"/>
<evidence type="ECO:0000256" key="15">
    <source>
        <dbReference type="SAM" id="Phobius"/>
    </source>
</evidence>
<evidence type="ECO:0000256" key="11">
    <source>
        <dbReference type="ARBA" id="ARBA00023098"/>
    </source>
</evidence>
<keyword evidence="8 16" id="KW-0418">Kinase</keyword>
<keyword evidence="5 16" id="KW-0808">Transferase</keyword>
<comment type="similarity">
    <text evidence="2">Belongs to the bacterial diacylglycerol kinase family.</text>
</comment>
<keyword evidence="14" id="KW-1208">Phospholipid metabolism</keyword>
<evidence type="ECO:0000256" key="14">
    <source>
        <dbReference type="ARBA" id="ARBA00023264"/>
    </source>
</evidence>
<keyword evidence="11" id="KW-0443">Lipid metabolism</keyword>
<reference evidence="16" key="1">
    <citation type="submission" date="2023-06" db="EMBL/GenBank/DDBJ databases">
        <title>A Treasure from Seagulls: Isolation and Description of Aciduricobacillus qingdaonensis gen. nov., sp. nov., a Rare Obligately Uric Acid-utilizing Member in the Family Bacillaceae.</title>
        <authorList>
            <person name="Liu W."/>
            <person name="Wang B."/>
        </authorList>
    </citation>
    <scope>NUCLEOTIDE SEQUENCE</scope>
    <source>
        <strain evidence="16">44XB</strain>
    </source>
</reference>
<dbReference type="Proteomes" id="UP001180087">
    <property type="component" value="Chromosome"/>
</dbReference>
<evidence type="ECO:0000256" key="1">
    <source>
        <dbReference type="ARBA" id="ARBA00004651"/>
    </source>
</evidence>
<keyword evidence="13" id="KW-0594">Phospholipid biosynthesis</keyword>
<name>A0ABY9KRZ6_9BACI</name>
<organism evidence="16 17">
    <name type="scientific">Aciduricibacillus chroicocephali</name>
    <dbReference type="NCBI Taxonomy" id="3054939"/>
    <lineage>
        <taxon>Bacteria</taxon>
        <taxon>Bacillati</taxon>
        <taxon>Bacillota</taxon>
        <taxon>Bacilli</taxon>
        <taxon>Bacillales</taxon>
        <taxon>Bacillaceae</taxon>
        <taxon>Aciduricibacillus</taxon>
    </lineage>
</organism>
<dbReference type="EMBL" id="CP129113">
    <property type="protein sequence ID" value="WLV23593.1"/>
    <property type="molecule type" value="Genomic_DNA"/>
</dbReference>
<gene>
    <name evidence="16" type="ORF">QR721_08005</name>
</gene>
<protein>
    <submittedName>
        <fullName evidence="16">Diacylglycerol kinase family protein</fullName>
        <ecNumber evidence="16">2.7.1.-</ecNumber>
    </submittedName>
</protein>
<keyword evidence="7" id="KW-0547">Nucleotide-binding</keyword>
<keyword evidence="10 15" id="KW-1133">Transmembrane helix</keyword>
<evidence type="ECO:0000313" key="17">
    <source>
        <dbReference type="Proteomes" id="UP001180087"/>
    </source>
</evidence>
<dbReference type="Pfam" id="PF01219">
    <property type="entry name" value="DAGK_prokar"/>
    <property type="match status" value="1"/>
</dbReference>
<evidence type="ECO:0000256" key="10">
    <source>
        <dbReference type="ARBA" id="ARBA00022989"/>
    </source>
</evidence>
<dbReference type="EC" id="2.7.1.-" evidence="16"/>
<evidence type="ECO:0000256" key="12">
    <source>
        <dbReference type="ARBA" id="ARBA00023136"/>
    </source>
</evidence>
<dbReference type="PANTHER" id="PTHR34299:SF1">
    <property type="entry name" value="DIACYLGLYCEROL KINASE"/>
    <property type="match status" value="1"/>
</dbReference>
<evidence type="ECO:0000256" key="3">
    <source>
        <dbReference type="ARBA" id="ARBA00022475"/>
    </source>
</evidence>
<accession>A0ABY9KRZ6</accession>
<keyword evidence="6 15" id="KW-0812">Transmembrane</keyword>
<evidence type="ECO:0000256" key="13">
    <source>
        <dbReference type="ARBA" id="ARBA00023209"/>
    </source>
</evidence>
<evidence type="ECO:0000256" key="9">
    <source>
        <dbReference type="ARBA" id="ARBA00022840"/>
    </source>
</evidence>
<dbReference type="InterPro" id="IPR033717">
    <property type="entry name" value="UDPK"/>
</dbReference>
<dbReference type="GO" id="GO:0016301">
    <property type="term" value="F:kinase activity"/>
    <property type="evidence" value="ECO:0007669"/>
    <property type="project" value="UniProtKB-KW"/>
</dbReference>
<dbReference type="RefSeq" id="WP_348025752.1">
    <property type="nucleotide sequence ID" value="NZ_CP129113.1"/>
</dbReference>
<evidence type="ECO:0000256" key="2">
    <source>
        <dbReference type="ARBA" id="ARBA00005967"/>
    </source>
</evidence>
<keyword evidence="4" id="KW-0444">Lipid biosynthesis</keyword>
<comment type="subcellular location">
    <subcellularLocation>
        <location evidence="1">Cell membrane</location>
        <topology evidence="1">Multi-pass membrane protein</topology>
    </subcellularLocation>
</comment>
<sequence length="121" mass="13142">MNDKKHGIGLFHAIKGIGSAFLSERNFRIHSIAAVFAIGAGFLLRINRLEWMILVVVIGLVLQAELLNTAAEKLIDYIKPEFHPVAGLVKDVAAGAVLIAALAAFAIGLLLFVPKLYDIFF</sequence>
<feature type="transmembrane region" description="Helical" evidence="15">
    <location>
        <begin position="51"/>
        <end position="71"/>
    </location>
</feature>
<evidence type="ECO:0000256" key="5">
    <source>
        <dbReference type="ARBA" id="ARBA00022679"/>
    </source>
</evidence>
<dbReference type="InterPro" id="IPR036945">
    <property type="entry name" value="DAGK_sf"/>
</dbReference>